<proteinExistence type="predicted"/>
<dbReference type="GO" id="GO:0016236">
    <property type="term" value="P:macroautophagy"/>
    <property type="evidence" value="ECO:0007669"/>
    <property type="project" value="TreeGrafter"/>
</dbReference>
<dbReference type="GO" id="GO:0005770">
    <property type="term" value="C:late endosome"/>
    <property type="evidence" value="ECO:0007669"/>
    <property type="project" value="TreeGrafter"/>
</dbReference>
<dbReference type="EMBL" id="HBKQ01010132">
    <property type="protein sequence ID" value="CAE2217010.1"/>
    <property type="molecule type" value="Transcribed_RNA"/>
</dbReference>
<feature type="region of interest" description="Disordered" evidence="1">
    <location>
        <begin position="277"/>
        <end position="350"/>
    </location>
</feature>
<dbReference type="PANTHER" id="PTHR12616:SF1">
    <property type="entry name" value="VACUOLAR PROTEIN SORTING-ASSOCIATED PROTEIN 41 HOMOLOG"/>
    <property type="match status" value="1"/>
</dbReference>
<sequence length="1219" mass="133620">MELRGGLLAWADSSGVKLYDVDTMSNIAKIDRPRGARPALWPTVSSLRPTLRFERSDSLLIAWGDCIMTMSVREKVVRRGGDDKGGGDGMQQVVKRRIVECGMAWELDCVACGAVPLDSEHVAVLGLVSSRRGDGEGEDEEDYYGGSGGDAAEEEEGPPPSPPLEGTTAGGGNFLELQIISRTAGTVTSSDALPLLSVRSSPDAGAGDGAAGTPAHIRVRRRGWRRLWVPDPADAYDLVSTYCTPRMDDRTEEEEEENSGEASAEGLSDFEANIFNAIAGPDPFGDEGGGMQSSKKGRFKDPHTKWTIRSVTCTDDDDEEKEGQGGGEADEEKKDDNDGGASVSSTDSDDYSFLFRPRKVVPASADDRRTAAAAAIPLPSDPPIMAVLSPHDAVLVRTRDADDAVSHARSAGRHGLALRRALRHRRMIRRHSLNRLIDEYLTALLRLDVSSTSPVAGSSRRSHRRVGRGSMLRRLLLAARAAPILFGTHVDMWKRWAREFARIPGALFVLREHLPVRDPRLPASLYEMALDKMFSDVETMTKESKDDTQRKDIDMPIASPEDAKELFLNALRAWGPISSLRERIKLQKLYGKKDLGHTVDNTSNRALERAEMDLYARMHQSASGYLNAELVAGGSREASSFNAPRKKLDSANVVNQPTGVTYDALFSIRNVALCLHSHVSTAAPEDNTDEPSGTSNIISDIALEGMAELEFMMGHYEESLRLLLTIGARDSNADFSQLEEDALSSIYGNARPRRAGASDGMNIHRSHHVLAMIESHHIHSCLLDEAFLSHQDLTGAAESTPGKEVSDGRTRSPILALILLVGLDLSSHFLVEHTVLPRADRSPSHNRPIRLGAILPINMVSNQLRSRPILLHWYLHQIFVNKPEVYVKFPNTAVPPRSITDLHRSHLELHIKYADDTVYKDRSLADIPAYDKEEAETPLMSFLKAALPHGGTRPDDVRRMLEVCREGKRDLAAPDHSTRPIGSVMHPHLFAKELAFVIEKCGSGTEDDAKIVLLLFLEGAKSLPLAVAYVQRSTAHSAALWEVLVSYCMQPKPTLGGAVSSSSDSSNPEDGSLFGSLLEVSARSGADLAKLILKIPAGMRIEGLRPKLVAAVADYRLKEKIHESSAEILLKDKVDLLRELSHRSRRGRRVVVPPQAMRKGKGVRFQRNTAAPVDGILQPNMSEELDDQESINLHGFRAKHGVPMEMMGSIWLPDASLDP</sequence>
<name>A0A7S4I3E7_9STRA</name>
<evidence type="ECO:0000313" key="3">
    <source>
        <dbReference type="EMBL" id="CAE2217010.1"/>
    </source>
</evidence>
<feature type="region of interest" description="Disordered" evidence="1">
    <location>
        <begin position="131"/>
        <end position="171"/>
    </location>
</feature>
<dbReference type="GO" id="GO:0034058">
    <property type="term" value="P:endosomal vesicle fusion"/>
    <property type="evidence" value="ECO:0007669"/>
    <property type="project" value="TreeGrafter"/>
</dbReference>
<feature type="domain" description="Vps41 beta-propeller" evidence="2">
    <location>
        <begin position="3"/>
        <end position="130"/>
    </location>
</feature>
<protein>
    <recommendedName>
        <fullName evidence="2">Vps41 beta-propeller domain-containing protein</fullName>
    </recommendedName>
</protein>
<dbReference type="GO" id="GO:0009267">
    <property type="term" value="P:cellular response to starvation"/>
    <property type="evidence" value="ECO:0007669"/>
    <property type="project" value="TreeGrafter"/>
</dbReference>
<dbReference type="InterPro" id="IPR045111">
    <property type="entry name" value="Vps41/Vps8"/>
</dbReference>
<accession>A0A7S4I3E7</accession>
<dbReference type="AlphaFoldDB" id="A0A7S4I3E7"/>
<dbReference type="InterPro" id="IPR057780">
    <property type="entry name" value="Beta-prop_Vps41"/>
</dbReference>
<evidence type="ECO:0000256" key="1">
    <source>
        <dbReference type="SAM" id="MobiDB-lite"/>
    </source>
</evidence>
<evidence type="ECO:0000259" key="2">
    <source>
        <dbReference type="Pfam" id="PF23411"/>
    </source>
</evidence>
<dbReference type="GO" id="GO:0006623">
    <property type="term" value="P:protein targeting to vacuole"/>
    <property type="evidence" value="ECO:0007669"/>
    <property type="project" value="InterPro"/>
</dbReference>
<dbReference type="GO" id="GO:0030897">
    <property type="term" value="C:HOPS complex"/>
    <property type="evidence" value="ECO:0007669"/>
    <property type="project" value="TreeGrafter"/>
</dbReference>
<reference evidence="3" key="1">
    <citation type="submission" date="2021-01" db="EMBL/GenBank/DDBJ databases">
        <authorList>
            <person name="Corre E."/>
            <person name="Pelletier E."/>
            <person name="Niang G."/>
            <person name="Scheremetjew M."/>
            <person name="Finn R."/>
            <person name="Kale V."/>
            <person name="Holt S."/>
            <person name="Cochrane G."/>
            <person name="Meng A."/>
            <person name="Brown T."/>
            <person name="Cohen L."/>
        </authorList>
    </citation>
    <scope>NUCLEOTIDE SEQUENCE</scope>
    <source>
        <strain evidence="3">Isolate 1302-5</strain>
    </source>
</reference>
<dbReference type="PANTHER" id="PTHR12616">
    <property type="entry name" value="VACUOLAR PROTEIN SORTING VPS41"/>
    <property type="match status" value="1"/>
</dbReference>
<organism evidence="3">
    <name type="scientific">Odontella aurita</name>
    <dbReference type="NCBI Taxonomy" id="265563"/>
    <lineage>
        <taxon>Eukaryota</taxon>
        <taxon>Sar</taxon>
        <taxon>Stramenopiles</taxon>
        <taxon>Ochrophyta</taxon>
        <taxon>Bacillariophyta</taxon>
        <taxon>Mediophyceae</taxon>
        <taxon>Biddulphiophycidae</taxon>
        <taxon>Eupodiscales</taxon>
        <taxon>Odontellaceae</taxon>
        <taxon>Odontella</taxon>
    </lineage>
</organism>
<gene>
    <name evidence="3" type="ORF">OAUR00152_LOCUS6851</name>
</gene>
<dbReference type="Pfam" id="PF23411">
    <property type="entry name" value="Beta-prop_Vps41"/>
    <property type="match status" value="1"/>
</dbReference>